<keyword evidence="3" id="KW-1185">Reference proteome</keyword>
<dbReference type="AlphaFoldDB" id="A0A8K0SBP6"/>
<evidence type="ECO:0000313" key="2">
    <source>
        <dbReference type="EMBL" id="KAH7303867.1"/>
    </source>
</evidence>
<comment type="caution">
    <text evidence="2">The sequence shown here is derived from an EMBL/GenBank/DDBJ whole genome shotgun (WGS) entry which is preliminary data.</text>
</comment>
<accession>A0A8K0SBP6</accession>
<dbReference type="OrthoDB" id="73875at2759"/>
<organism evidence="2 3">
    <name type="scientific">Stachybotrys elegans</name>
    <dbReference type="NCBI Taxonomy" id="80388"/>
    <lineage>
        <taxon>Eukaryota</taxon>
        <taxon>Fungi</taxon>
        <taxon>Dikarya</taxon>
        <taxon>Ascomycota</taxon>
        <taxon>Pezizomycotina</taxon>
        <taxon>Sordariomycetes</taxon>
        <taxon>Hypocreomycetidae</taxon>
        <taxon>Hypocreales</taxon>
        <taxon>Stachybotryaceae</taxon>
        <taxon>Stachybotrys</taxon>
    </lineage>
</organism>
<dbReference type="Pfam" id="PF14856">
    <property type="entry name" value="Hce2"/>
    <property type="match status" value="1"/>
</dbReference>
<proteinExistence type="predicted"/>
<dbReference type="InterPro" id="IPR029226">
    <property type="entry name" value="Ecp2-like"/>
</dbReference>
<name>A0A8K0SBP6_9HYPO</name>
<protein>
    <recommendedName>
        <fullName evidence="1">Ecp2 effector protein-like domain-containing protein</fullName>
    </recommendedName>
</protein>
<reference evidence="2" key="1">
    <citation type="journal article" date="2021" name="Nat. Commun.">
        <title>Genetic determinants of endophytism in the Arabidopsis root mycobiome.</title>
        <authorList>
            <person name="Mesny F."/>
            <person name="Miyauchi S."/>
            <person name="Thiergart T."/>
            <person name="Pickel B."/>
            <person name="Atanasova L."/>
            <person name="Karlsson M."/>
            <person name="Huettel B."/>
            <person name="Barry K.W."/>
            <person name="Haridas S."/>
            <person name="Chen C."/>
            <person name="Bauer D."/>
            <person name="Andreopoulos W."/>
            <person name="Pangilinan J."/>
            <person name="LaButti K."/>
            <person name="Riley R."/>
            <person name="Lipzen A."/>
            <person name="Clum A."/>
            <person name="Drula E."/>
            <person name="Henrissat B."/>
            <person name="Kohler A."/>
            <person name="Grigoriev I.V."/>
            <person name="Martin F.M."/>
            <person name="Hacquard S."/>
        </authorList>
    </citation>
    <scope>NUCLEOTIDE SEQUENCE</scope>
    <source>
        <strain evidence="2">MPI-CAGE-CH-0235</strain>
    </source>
</reference>
<gene>
    <name evidence="2" type="ORF">B0I35DRAFT_446133</name>
</gene>
<sequence length="74" mass="8281">MSTGSCVFGASPYLTFDDSLRSSTIGSEDVHDLVRDSIHLFQRDGKVGSRGEMDCWTEPAWGYYEKAAWGIYHS</sequence>
<dbReference type="EMBL" id="JAGPNK010000028">
    <property type="protein sequence ID" value="KAH7303867.1"/>
    <property type="molecule type" value="Genomic_DNA"/>
</dbReference>
<dbReference type="Proteomes" id="UP000813444">
    <property type="component" value="Unassembled WGS sequence"/>
</dbReference>
<evidence type="ECO:0000313" key="3">
    <source>
        <dbReference type="Proteomes" id="UP000813444"/>
    </source>
</evidence>
<feature type="domain" description="Ecp2 effector protein-like" evidence="1">
    <location>
        <begin position="1"/>
        <end position="55"/>
    </location>
</feature>
<evidence type="ECO:0000259" key="1">
    <source>
        <dbReference type="Pfam" id="PF14856"/>
    </source>
</evidence>